<keyword evidence="2" id="KW-1185">Reference proteome</keyword>
<reference evidence="1 2" key="1">
    <citation type="submission" date="2015-04" db="EMBL/GenBank/DDBJ databases">
        <authorList>
            <person name="Syromyatnikov M.Y."/>
            <person name="Popov V.N."/>
        </authorList>
    </citation>
    <scope>NUCLEOTIDE SEQUENCE [LARGE SCALE GENOMIC DNA]</scope>
</reference>
<evidence type="ECO:0000313" key="2">
    <source>
        <dbReference type="Proteomes" id="UP000183832"/>
    </source>
</evidence>
<dbReference type="Proteomes" id="UP000183832">
    <property type="component" value="Unassembled WGS sequence"/>
</dbReference>
<dbReference type="AlphaFoldDB" id="A0A1J1IMR1"/>
<proteinExistence type="predicted"/>
<gene>
    <name evidence="1" type="ORF">CLUMA_CG014407</name>
</gene>
<sequence>MESKSIEIQNRLSSWFELHDKLLKLLKYKNLVGNLNDFKWIHVNLKLKQLNRIDENFFVSVRNSLQEMAKIEFTDVEIFTEVLRIIIEAMSMSLKVCYISYSRLAKIIMCQLRTNKTIVAECHIEQFVVILCEDFYITTLEYHKNLRDAFFKLLTIQLRFFSELMIMFPNEFCGSCFMLETLLKLKCFEKSKLVGDEVQSIIKEFKRILWLHQTSFQFYKNLLCKVTPSSINQQSQVLHEILMEIVEEIHLNDEKFLAAYSPNEEANFCWQIIRFMSENPEITFIHSTLHVKVQEILFNRKLKRNFEFIEKKLLEGLMVDNFWLSFTCFSIFIMFINNIKSEDLKEVYFKFFEKASNKSSSKMFEVKSLKEFYIKNIIKCLKPNYFQCSSPRRSFNYLPLNEAFSQFMKEQTAESCHKMIRSMKETCQLRKEIIETINNLIEISRECDWNLHSDLIIALIDRIIKTESTETKLKFLLKFNDSLNVVRSKSMIPIVIKLKLLDLIFDLMPLSKNHLGITKLLTKELNELVNDNENFIKRLTFEKIGSNFYLREVSEISKNLIYDEAFQPEMEHQEEFQILKDSKNLTIKSEKVEEKLKSVEGSHSRHSKQLENILKYSENINFQELSNSDRQMLQQIKNNFEKANENENLMKVNGHH</sequence>
<evidence type="ECO:0000313" key="1">
    <source>
        <dbReference type="EMBL" id="CRL01515.1"/>
    </source>
</evidence>
<protein>
    <submittedName>
        <fullName evidence="1">CLUMA_CG014407, isoform A</fullName>
    </submittedName>
</protein>
<organism evidence="1 2">
    <name type="scientific">Clunio marinus</name>
    <dbReference type="NCBI Taxonomy" id="568069"/>
    <lineage>
        <taxon>Eukaryota</taxon>
        <taxon>Metazoa</taxon>
        <taxon>Ecdysozoa</taxon>
        <taxon>Arthropoda</taxon>
        <taxon>Hexapoda</taxon>
        <taxon>Insecta</taxon>
        <taxon>Pterygota</taxon>
        <taxon>Neoptera</taxon>
        <taxon>Endopterygota</taxon>
        <taxon>Diptera</taxon>
        <taxon>Nematocera</taxon>
        <taxon>Chironomoidea</taxon>
        <taxon>Chironomidae</taxon>
        <taxon>Clunio</taxon>
    </lineage>
</organism>
<dbReference type="EMBL" id="CVRI01000055">
    <property type="protein sequence ID" value="CRL01515.1"/>
    <property type="molecule type" value="Genomic_DNA"/>
</dbReference>
<accession>A0A1J1IMR1</accession>
<name>A0A1J1IMR1_9DIPT</name>